<proteinExistence type="predicted"/>
<gene>
    <name evidence="2" type="ORF">T10_7668</name>
</gene>
<keyword evidence="3" id="KW-1185">Reference proteome</keyword>
<sequence>MLKQTTEGRPAGRPDDRWPLSTSMFVVQECVRACVLTYMRTDGRTDGRPASHCYMLALAPNRHWTVNDATAHYYSLQRGYCTADFQMPARAAVGGRRRTMTNDQQCSAAVAALPCRNNCTTVTRRGQIVKVEEQKKKYNRTVDEKIEQEKSAELGNNKMQDNNNNDDDDDPSTYRVVVPQRSPDGATGHSTRQLSVGLSEGKSGCLPVHDRLQSVQDKKDVQSVALIKRPSSNQNNI</sequence>
<organism evidence="2 3">
    <name type="scientific">Trichinella papuae</name>
    <dbReference type="NCBI Taxonomy" id="268474"/>
    <lineage>
        <taxon>Eukaryota</taxon>
        <taxon>Metazoa</taxon>
        <taxon>Ecdysozoa</taxon>
        <taxon>Nematoda</taxon>
        <taxon>Enoplea</taxon>
        <taxon>Dorylaimia</taxon>
        <taxon>Trichinellida</taxon>
        <taxon>Trichinellidae</taxon>
        <taxon>Trichinella</taxon>
    </lineage>
</organism>
<dbReference type="EMBL" id="JYDO01000104">
    <property type="protein sequence ID" value="KRZ71000.1"/>
    <property type="molecule type" value="Genomic_DNA"/>
</dbReference>
<feature type="region of interest" description="Disordered" evidence="1">
    <location>
        <begin position="140"/>
        <end position="172"/>
    </location>
</feature>
<dbReference type="AlphaFoldDB" id="A0A0V1MGG9"/>
<comment type="caution">
    <text evidence="2">The sequence shown here is derived from an EMBL/GenBank/DDBJ whole genome shotgun (WGS) entry which is preliminary data.</text>
</comment>
<reference evidence="2 3" key="1">
    <citation type="submission" date="2015-01" db="EMBL/GenBank/DDBJ databases">
        <title>Evolution of Trichinella species and genotypes.</title>
        <authorList>
            <person name="Korhonen P.K."/>
            <person name="Edoardo P."/>
            <person name="Giuseppe L.R."/>
            <person name="Gasser R.B."/>
        </authorList>
    </citation>
    <scope>NUCLEOTIDE SEQUENCE [LARGE SCALE GENOMIC DNA]</scope>
    <source>
        <strain evidence="2">ISS1980</strain>
    </source>
</reference>
<evidence type="ECO:0000256" key="1">
    <source>
        <dbReference type="SAM" id="MobiDB-lite"/>
    </source>
</evidence>
<dbReference type="Proteomes" id="UP000054843">
    <property type="component" value="Unassembled WGS sequence"/>
</dbReference>
<accession>A0A0V1MGG9</accession>
<protein>
    <submittedName>
        <fullName evidence="2">Uncharacterized protein</fullName>
    </submittedName>
</protein>
<evidence type="ECO:0000313" key="2">
    <source>
        <dbReference type="EMBL" id="KRZ71000.1"/>
    </source>
</evidence>
<feature type="compositionally biased region" description="Basic and acidic residues" evidence="1">
    <location>
        <begin position="140"/>
        <end position="152"/>
    </location>
</feature>
<name>A0A0V1MGG9_9BILA</name>
<evidence type="ECO:0000313" key="3">
    <source>
        <dbReference type="Proteomes" id="UP000054843"/>
    </source>
</evidence>